<name>A0ABS5TK51_9ACTN</name>
<dbReference type="EMBL" id="JAHBAY010000009">
    <property type="protein sequence ID" value="MBT0771472.1"/>
    <property type="molecule type" value="Genomic_DNA"/>
</dbReference>
<comment type="caution">
    <text evidence="4">The sequence shown here is derived from an EMBL/GenBank/DDBJ whole genome shotgun (WGS) entry which is preliminary data.</text>
</comment>
<reference evidence="4 5" key="1">
    <citation type="submission" date="2021-05" db="EMBL/GenBank/DDBJ databases">
        <title>Kineosporia and Streptomyces sp. nov. two new marine actinobacteria isolated from Coral.</title>
        <authorList>
            <person name="Buangrab K."/>
            <person name="Sutthacheep M."/>
            <person name="Yeemin T."/>
            <person name="Harunari E."/>
            <person name="Igarashi Y."/>
            <person name="Kanchanasin P."/>
            <person name="Tanasupawat S."/>
            <person name="Phongsopitanun W."/>
        </authorList>
    </citation>
    <scope>NUCLEOTIDE SEQUENCE [LARGE SCALE GENOMIC DNA]</scope>
    <source>
        <strain evidence="4 5">J2-2</strain>
    </source>
</reference>
<dbReference type="CDD" id="cd04301">
    <property type="entry name" value="NAT_SF"/>
    <property type="match status" value="1"/>
</dbReference>
<keyword evidence="5" id="KW-1185">Reference proteome</keyword>
<proteinExistence type="predicted"/>
<evidence type="ECO:0000256" key="1">
    <source>
        <dbReference type="ARBA" id="ARBA00022679"/>
    </source>
</evidence>
<evidence type="ECO:0000313" key="5">
    <source>
        <dbReference type="Proteomes" id="UP001197247"/>
    </source>
</evidence>
<feature type="domain" description="N-acetyltransferase" evidence="3">
    <location>
        <begin position="4"/>
        <end position="160"/>
    </location>
</feature>
<dbReference type="PROSITE" id="PS51186">
    <property type="entry name" value="GNAT"/>
    <property type="match status" value="1"/>
</dbReference>
<dbReference type="Proteomes" id="UP001197247">
    <property type="component" value="Unassembled WGS sequence"/>
</dbReference>
<evidence type="ECO:0000259" key="3">
    <source>
        <dbReference type="PROSITE" id="PS51186"/>
    </source>
</evidence>
<dbReference type="RefSeq" id="WP_214157808.1">
    <property type="nucleotide sequence ID" value="NZ_JAHBAY010000009.1"/>
</dbReference>
<keyword evidence="1" id="KW-0808">Transferase</keyword>
<dbReference type="InterPro" id="IPR050832">
    <property type="entry name" value="Bact_Acetyltransf"/>
</dbReference>
<keyword evidence="2" id="KW-0012">Acyltransferase</keyword>
<organism evidence="4 5">
    <name type="scientific">Kineosporia corallincola</name>
    <dbReference type="NCBI Taxonomy" id="2835133"/>
    <lineage>
        <taxon>Bacteria</taxon>
        <taxon>Bacillati</taxon>
        <taxon>Actinomycetota</taxon>
        <taxon>Actinomycetes</taxon>
        <taxon>Kineosporiales</taxon>
        <taxon>Kineosporiaceae</taxon>
        <taxon>Kineosporia</taxon>
    </lineage>
</organism>
<dbReference type="Gene3D" id="3.40.630.30">
    <property type="match status" value="1"/>
</dbReference>
<dbReference type="PANTHER" id="PTHR43877">
    <property type="entry name" value="AMINOALKYLPHOSPHONATE N-ACETYLTRANSFERASE-RELATED-RELATED"/>
    <property type="match status" value="1"/>
</dbReference>
<gene>
    <name evidence="4" type="ORF">KIH74_21220</name>
</gene>
<dbReference type="Pfam" id="PF00583">
    <property type="entry name" value="Acetyltransf_1"/>
    <property type="match status" value="1"/>
</dbReference>
<dbReference type="InterPro" id="IPR000182">
    <property type="entry name" value="GNAT_dom"/>
</dbReference>
<evidence type="ECO:0000313" key="4">
    <source>
        <dbReference type="EMBL" id="MBT0771472.1"/>
    </source>
</evidence>
<protein>
    <submittedName>
        <fullName evidence="4">GNAT family N-acetyltransferase</fullName>
    </submittedName>
</protein>
<dbReference type="PANTHER" id="PTHR43877:SF2">
    <property type="entry name" value="AMINOALKYLPHOSPHONATE N-ACETYLTRANSFERASE-RELATED"/>
    <property type="match status" value="1"/>
</dbReference>
<dbReference type="InterPro" id="IPR016181">
    <property type="entry name" value="Acyl_CoA_acyltransferase"/>
</dbReference>
<sequence>MTTLSVRPMTPPEFADWQRELARVYSAEQVAAGRWAAEGAFRRALDENAASLPQGLDTPGMLLLKGVLADGTVIGRVWIGLEHPRGTPDCAFLYDIEVDEPHRGRGLGRALLTAAEQAVAERGVGALELNVFGDNASAIGLYGSAGYTVITQQMRKQVRP</sequence>
<dbReference type="SUPFAM" id="SSF55729">
    <property type="entry name" value="Acyl-CoA N-acyltransferases (Nat)"/>
    <property type="match status" value="1"/>
</dbReference>
<evidence type="ECO:0000256" key="2">
    <source>
        <dbReference type="ARBA" id="ARBA00023315"/>
    </source>
</evidence>
<accession>A0ABS5TK51</accession>